<dbReference type="Proteomes" id="UP001330184">
    <property type="component" value="Chromosome"/>
</dbReference>
<accession>A0AA48I0T7</accession>
<reference evidence="2 3" key="1">
    <citation type="submission" date="2023-01" db="EMBL/GenBank/DDBJ databases">
        <title>Complete genome sequence of Muricauda aquimarina strain IFOP_LL357.</title>
        <authorList>
            <person name="Gajardo G."/>
            <person name="Ueki S."/>
            <person name="Maruyama F."/>
        </authorList>
    </citation>
    <scope>NUCLEOTIDE SEQUENCE [LARGE SCALE GENOMIC DNA]</scope>
    <source>
        <strain evidence="2 3">IFOP_LL357</strain>
    </source>
</reference>
<proteinExistence type="predicted"/>
<sequence length="174" mass="19532">MQIHGKRIDFLVLWNVFKTLLVSLKITVSKKVVIKSTCLDPMCSTCGNPTAKIEIVGPNAYPQDALKWKTADYIHYDKFRNFNSNYLIYSGPGGNNGYIGDPIDLNRKAALIDAFTAPYNPIEMREQFYDMAGYCAACDAFYCSKHWSTTTSGYGKCPKGHGKSLDPHWSPDIE</sequence>
<organism evidence="2 3">
    <name type="scientific">Flagellimonas marinaquae</name>
    <dbReference type="NCBI Taxonomy" id="254955"/>
    <lineage>
        <taxon>Bacteria</taxon>
        <taxon>Pseudomonadati</taxon>
        <taxon>Bacteroidota</taxon>
        <taxon>Flavobacteriia</taxon>
        <taxon>Flavobacteriales</taxon>
        <taxon>Flavobacteriaceae</taxon>
        <taxon>Flagellimonas</taxon>
    </lineage>
</organism>
<name>A0AA48I0T7_9FLAO</name>
<evidence type="ECO:0000313" key="3">
    <source>
        <dbReference type="Proteomes" id="UP001330184"/>
    </source>
</evidence>
<feature type="compositionally biased region" description="Basic and acidic residues" evidence="1">
    <location>
        <begin position="163"/>
        <end position="174"/>
    </location>
</feature>
<evidence type="ECO:0000256" key="1">
    <source>
        <dbReference type="SAM" id="MobiDB-lite"/>
    </source>
</evidence>
<dbReference type="EMBL" id="AP027268">
    <property type="protein sequence ID" value="BDW93646.1"/>
    <property type="molecule type" value="Genomic_DNA"/>
</dbReference>
<feature type="region of interest" description="Disordered" evidence="1">
    <location>
        <begin position="150"/>
        <end position="174"/>
    </location>
</feature>
<evidence type="ECO:0000313" key="2">
    <source>
        <dbReference type="EMBL" id="BDW93646.1"/>
    </source>
</evidence>
<gene>
    <name evidence="2" type="ORF">MACH07_24780</name>
</gene>
<dbReference type="AlphaFoldDB" id="A0AA48I0T7"/>
<protein>
    <submittedName>
        <fullName evidence="2">Uncharacterized protein</fullName>
    </submittedName>
</protein>
<keyword evidence="3" id="KW-1185">Reference proteome</keyword>